<dbReference type="InterPro" id="IPR011576">
    <property type="entry name" value="Pyridox_Oxase_N"/>
</dbReference>
<dbReference type="AlphaFoldDB" id="A0A316AB52"/>
<gene>
    <name evidence="3" type="ORF">BXY45_10692</name>
</gene>
<dbReference type="NCBIfam" id="TIGR03666">
    <property type="entry name" value="Rv2061_F420"/>
    <property type="match status" value="1"/>
</dbReference>
<sequence>MGWVCGGWVGCAVVPPPFSQSYAAAVATHAEAADSAALIALSRQTYVRLTTFRRNGTPVPTPVWVVADRSALGGRDGDLLVITGAQAGKVKRLRHNGRVLLVPCDRRGTPIPGESELEALAEVVVDPAVVRRLRLLVQIKHPLLGRLLLGGQRAGAAAARKRGKTPPEQVALRIHPLEPGS</sequence>
<evidence type="ECO:0000313" key="3">
    <source>
        <dbReference type="EMBL" id="PWJ54649.1"/>
    </source>
</evidence>
<dbReference type="GO" id="GO:0005829">
    <property type="term" value="C:cytosol"/>
    <property type="evidence" value="ECO:0007669"/>
    <property type="project" value="TreeGrafter"/>
</dbReference>
<protein>
    <submittedName>
        <fullName evidence="3">PPOX class probable F420-dependent enzyme</fullName>
    </submittedName>
</protein>
<dbReference type="Pfam" id="PF01243">
    <property type="entry name" value="PNPOx_N"/>
    <property type="match status" value="1"/>
</dbReference>
<evidence type="ECO:0000313" key="4">
    <source>
        <dbReference type="Proteomes" id="UP000245469"/>
    </source>
</evidence>
<dbReference type="EMBL" id="QGDQ01000006">
    <property type="protein sequence ID" value="PWJ54649.1"/>
    <property type="molecule type" value="Genomic_DNA"/>
</dbReference>
<organism evidence="3 4">
    <name type="scientific">Quadrisphaera granulorum</name>
    <dbReference type="NCBI Taxonomy" id="317664"/>
    <lineage>
        <taxon>Bacteria</taxon>
        <taxon>Bacillati</taxon>
        <taxon>Actinomycetota</taxon>
        <taxon>Actinomycetes</taxon>
        <taxon>Kineosporiales</taxon>
        <taxon>Kineosporiaceae</taxon>
        <taxon>Quadrisphaera</taxon>
    </lineage>
</organism>
<dbReference type="GO" id="GO:0016627">
    <property type="term" value="F:oxidoreductase activity, acting on the CH-CH group of donors"/>
    <property type="evidence" value="ECO:0007669"/>
    <property type="project" value="TreeGrafter"/>
</dbReference>
<dbReference type="InterPro" id="IPR052019">
    <property type="entry name" value="F420H2_bilvrd_red/Heme_oxyg"/>
</dbReference>
<dbReference type="InterPro" id="IPR019965">
    <property type="entry name" value="PPOX_F420-dep_Rv2061_put"/>
</dbReference>
<proteinExistence type="predicted"/>
<dbReference type="Gene3D" id="2.30.110.10">
    <property type="entry name" value="Electron Transport, Fmn-binding Protein, Chain A"/>
    <property type="match status" value="1"/>
</dbReference>
<dbReference type="PANTHER" id="PTHR35176:SF11">
    <property type="entry name" value="PYRIDOXAMINE 5'-PHOSPHATE OXIDASE FAMILY PROTEIN"/>
    <property type="match status" value="1"/>
</dbReference>
<keyword evidence="1" id="KW-0560">Oxidoreductase</keyword>
<dbReference type="GO" id="GO:0070967">
    <property type="term" value="F:coenzyme F420 binding"/>
    <property type="evidence" value="ECO:0007669"/>
    <property type="project" value="TreeGrafter"/>
</dbReference>
<name>A0A316AB52_9ACTN</name>
<dbReference type="Proteomes" id="UP000245469">
    <property type="component" value="Unassembled WGS sequence"/>
</dbReference>
<accession>A0A316AB52</accession>
<keyword evidence="4" id="KW-1185">Reference proteome</keyword>
<feature type="domain" description="Pyridoxamine 5'-phosphate oxidase N-terminal" evidence="2">
    <location>
        <begin position="41"/>
        <end position="133"/>
    </location>
</feature>
<reference evidence="3 4" key="1">
    <citation type="submission" date="2018-03" db="EMBL/GenBank/DDBJ databases">
        <title>Genomic Encyclopedia of Archaeal and Bacterial Type Strains, Phase II (KMG-II): from individual species to whole genera.</title>
        <authorList>
            <person name="Goeker M."/>
        </authorList>
    </citation>
    <scope>NUCLEOTIDE SEQUENCE [LARGE SCALE GENOMIC DNA]</scope>
    <source>
        <strain evidence="3 4">DSM 44889</strain>
    </source>
</reference>
<comment type="caution">
    <text evidence="3">The sequence shown here is derived from an EMBL/GenBank/DDBJ whole genome shotgun (WGS) entry which is preliminary data.</text>
</comment>
<evidence type="ECO:0000256" key="1">
    <source>
        <dbReference type="ARBA" id="ARBA00023002"/>
    </source>
</evidence>
<dbReference type="PANTHER" id="PTHR35176">
    <property type="entry name" value="HEME OXYGENASE HI_0854-RELATED"/>
    <property type="match status" value="1"/>
</dbReference>
<evidence type="ECO:0000259" key="2">
    <source>
        <dbReference type="Pfam" id="PF01243"/>
    </source>
</evidence>
<dbReference type="SUPFAM" id="SSF50475">
    <property type="entry name" value="FMN-binding split barrel"/>
    <property type="match status" value="1"/>
</dbReference>
<dbReference type="InterPro" id="IPR012349">
    <property type="entry name" value="Split_barrel_FMN-bd"/>
</dbReference>